<organism evidence="2 3">
    <name type="scientific">Lasiosphaeria hispida</name>
    <dbReference type="NCBI Taxonomy" id="260671"/>
    <lineage>
        <taxon>Eukaryota</taxon>
        <taxon>Fungi</taxon>
        <taxon>Dikarya</taxon>
        <taxon>Ascomycota</taxon>
        <taxon>Pezizomycotina</taxon>
        <taxon>Sordariomycetes</taxon>
        <taxon>Sordariomycetidae</taxon>
        <taxon>Sordariales</taxon>
        <taxon>Lasiosphaeriaceae</taxon>
        <taxon>Lasiosphaeria</taxon>
    </lineage>
</organism>
<keyword evidence="3" id="KW-1185">Reference proteome</keyword>
<feature type="region of interest" description="Disordered" evidence="1">
    <location>
        <begin position="1"/>
        <end position="37"/>
    </location>
</feature>
<dbReference type="EMBL" id="JAUIQD010000005">
    <property type="protein sequence ID" value="KAK3349857.1"/>
    <property type="molecule type" value="Genomic_DNA"/>
</dbReference>
<sequence>MLALDEEAHTTIEDKRRVSREASPPTPPTPPSFRAMWPWQSDDPRMYDSLEFRECLRSFSQLPAITTFSAGGAMEYQISRLQAAAGTSRMRNLHLHHLDAIEAHKATLRVLGLSIGAAYGHDSDLEIDEEEEMGAWLKDGFYRLEGALSIRPGGSAEVWEYGLTAGSFHDFTALRHLGIPVQALLGGLRRRVR</sequence>
<reference evidence="2" key="2">
    <citation type="submission" date="2023-06" db="EMBL/GenBank/DDBJ databases">
        <authorList>
            <consortium name="Lawrence Berkeley National Laboratory"/>
            <person name="Haridas S."/>
            <person name="Hensen N."/>
            <person name="Bonometti L."/>
            <person name="Westerberg I."/>
            <person name="Brannstrom I.O."/>
            <person name="Guillou S."/>
            <person name="Cros-Aarteil S."/>
            <person name="Calhoun S."/>
            <person name="Kuo A."/>
            <person name="Mondo S."/>
            <person name="Pangilinan J."/>
            <person name="Riley R."/>
            <person name="Labutti K."/>
            <person name="Andreopoulos B."/>
            <person name="Lipzen A."/>
            <person name="Chen C."/>
            <person name="Yanf M."/>
            <person name="Daum C."/>
            <person name="Ng V."/>
            <person name="Clum A."/>
            <person name="Steindorff A."/>
            <person name="Ohm R."/>
            <person name="Martin F."/>
            <person name="Silar P."/>
            <person name="Natvig D."/>
            <person name="Lalanne C."/>
            <person name="Gautier V."/>
            <person name="Ament-Velasquez S.L."/>
            <person name="Kruys A."/>
            <person name="Hutchinson M.I."/>
            <person name="Powell A.J."/>
            <person name="Barry K."/>
            <person name="Miller A.N."/>
            <person name="Grigoriev I.V."/>
            <person name="Debuchy R."/>
            <person name="Gladieux P."/>
            <person name="Thoren M.H."/>
            <person name="Johannesson H."/>
        </authorList>
    </citation>
    <scope>NUCLEOTIDE SEQUENCE</scope>
    <source>
        <strain evidence="2">CBS 955.72</strain>
    </source>
</reference>
<reference evidence="2" key="1">
    <citation type="journal article" date="2023" name="Mol. Phylogenet. Evol.">
        <title>Genome-scale phylogeny and comparative genomics of the fungal order Sordariales.</title>
        <authorList>
            <person name="Hensen N."/>
            <person name="Bonometti L."/>
            <person name="Westerberg I."/>
            <person name="Brannstrom I.O."/>
            <person name="Guillou S."/>
            <person name="Cros-Aarteil S."/>
            <person name="Calhoun S."/>
            <person name="Haridas S."/>
            <person name="Kuo A."/>
            <person name="Mondo S."/>
            <person name="Pangilinan J."/>
            <person name="Riley R."/>
            <person name="LaButti K."/>
            <person name="Andreopoulos B."/>
            <person name="Lipzen A."/>
            <person name="Chen C."/>
            <person name="Yan M."/>
            <person name="Daum C."/>
            <person name="Ng V."/>
            <person name="Clum A."/>
            <person name="Steindorff A."/>
            <person name="Ohm R.A."/>
            <person name="Martin F."/>
            <person name="Silar P."/>
            <person name="Natvig D.O."/>
            <person name="Lalanne C."/>
            <person name="Gautier V."/>
            <person name="Ament-Velasquez S.L."/>
            <person name="Kruys A."/>
            <person name="Hutchinson M.I."/>
            <person name="Powell A.J."/>
            <person name="Barry K."/>
            <person name="Miller A.N."/>
            <person name="Grigoriev I.V."/>
            <person name="Debuchy R."/>
            <person name="Gladieux P."/>
            <person name="Hiltunen Thoren M."/>
            <person name="Johannesson H."/>
        </authorList>
    </citation>
    <scope>NUCLEOTIDE SEQUENCE</scope>
    <source>
        <strain evidence="2">CBS 955.72</strain>
    </source>
</reference>
<dbReference type="AlphaFoldDB" id="A0AAJ0HFF4"/>
<protein>
    <submittedName>
        <fullName evidence="2">Uncharacterized protein</fullName>
    </submittedName>
</protein>
<evidence type="ECO:0000313" key="3">
    <source>
        <dbReference type="Proteomes" id="UP001275084"/>
    </source>
</evidence>
<gene>
    <name evidence="2" type="ORF">B0T25DRAFT_570461</name>
</gene>
<evidence type="ECO:0000256" key="1">
    <source>
        <dbReference type="SAM" id="MobiDB-lite"/>
    </source>
</evidence>
<accession>A0AAJ0HFF4</accession>
<feature type="compositionally biased region" description="Basic and acidic residues" evidence="1">
    <location>
        <begin position="1"/>
        <end position="20"/>
    </location>
</feature>
<comment type="caution">
    <text evidence="2">The sequence shown here is derived from an EMBL/GenBank/DDBJ whole genome shotgun (WGS) entry which is preliminary data.</text>
</comment>
<proteinExistence type="predicted"/>
<evidence type="ECO:0000313" key="2">
    <source>
        <dbReference type="EMBL" id="KAK3349857.1"/>
    </source>
</evidence>
<dbReference type="Proteomes" id="UP001275084">
    <property type="component" value="Unassembled WGS sequence"/>
</dbReference>
<name>A0AAJ0HFF4_9PEZI</name>